<dbReference type="InterPro" id="IPR012674">
    <property type="entry name" value="Calycin"/>
</dbReference>
<reference evidence="1" key="1">
    <citation type="submission" date="2015-07" db="EMBL/GenBank/DDBJ databases">
        <title>MeaNS - Measles Nucleotide Surveillance Program.</title>
        <authorList>
            <person name="Tran T."/>
            <person name="Druce J."/>
        </authorList>
    </citation>
    <scope>NUCLEOTIDE SEQUENCE</scope>
    <source>
        <strain evidence="1">UCB-OBI-ISO-001</strain>
        <tissue evidence="1">Gonad</tissue>
    </source>
</reference>
<dbReference type="GO" id="GO:0008289">
    <property type="term" value="F:lipid binding"/>
    <property type="evidence" value="ECO:0007669"/>
    <property type="project" value="UniProtKB-KW"/>
</dbReference>
<dbReference type="AlphaFoldDB" id="A0A0L8GHN7"/>
<dbReference type="Gene3D" id="2.40.128.20">
    <property type="match status" value="1"/>
</dbReference>
<dbReference type="KEGG" id="obi:106877000"/>
<sequence length="137" mass="15733">MESFVGKWEQIDDEIPNHDAFLNTAGISEDRKKKMKTKSVIEYQPSGSQWKHVATDKKSKASQSYLFELGVPAVAEDLYGHKFKVVTNIEDRNKMKEVYTEWCDFDVNVVREISGNVMHITLTVKDVSCKVTFKKIV</sequence>
<organism evidence="1">
    <name type="scientific">Octopus bimaculoides</name>
    <name type="common">California two-spotted octopus</name>
    <dbReference type="NCBI Taxonomy" id="37653"/>
    <lineage>
        <taxon>Eukaryota</taxon>
        <taxon>Metazoa</taxon>
        <taxon>Spiralia</taxon>
        <taxon>Lophotrochozoa</taxon>
        <taxon>Mollusca</taxon>
        <taxon>Cephalopoda</taxon>
        <taxon>Coleoidea</taxon>
        <taxon>Octopodiformes</taxon>
        <taxon>Octopoda</taxon>
        <taxon>Incirrata</taxon>
        <taxon>Octopodidae</taxon>
        <taxon>Octopus</taxon>
    </lineage>
</organism>
<proteinExistence type="predicted"/>
<evidence type="ECO:0000313" key="1">
    <source>
        <dbReference type="EMBL" id="KOF76055.1"/>
    </source>
</evidence>
<dbReference type="CDD" id="cd00742">
    <property type="entry name" value="FABP"/>
    <property type="match status" value="1"/>
</dbReference>
<gene>
    <name evidence="1" type="ORF">OCBIM_22033837mg</name>
</gene>
<name>A0A0L8GHN7_OCTBM</name>
<dbReference type="EMBL" id="KQ421893">
    <property type="protein sequence ID" value="KOF76055.1"/>
    <property type="molecule type" value="Genomic_DNA"/>
</dbReference>
<dbReference type="OrthoDB" id="412780at2759"/>
<evidence type="ECO:0008006" key="2">
    <source>
        <dbReference type="Google" id="ProtNLM"/>
    </source>
</evidence>
<protein>
    <recommendedName>
        <fullName evidence="2">Lipocalin/cytosolic fatty-acid binding domain-containing protein</fullName>
    </recommendedName>
</protein>
<accession>A0A0L8GHN7</accession>
<dbReference type="SUPFAM" id="SSF50814">
    <property type="entry name" value="Lipocalins"/>
    <property type="match status" value="1"/>
</dbReference>